<comment type="caution">
    <text evidence="2">The sequence shown here is derived from an EMBL/GenBank/DDBJ whole genome shotgun (WGS) entry which is preliminary data.</text>
</comment>
<dbReference type="PROSITE" id="PS50234">
    <property type="entry name" value="VWFA"/>
    <property type="match status" value="1"/>
</dbReference>
<dbReference type="SMART" id="SM00327">
    <property type="entry name" value="VWA"/>
    <property type="match status" value="1"/>
</dbReference>
<dbReference type="Pfam" id="PF00092">
    <property type="entry name" value="VWA"/>
    <property type="match status" value="1"/>
</dbReference>
<reference evidence="2" key="1">
    <citation type="submission" date="2021-03" db="EMBL/GenBank/DDBJ databases">
        <authorList>
            <person name="Bekaert M."/>
        </authorList>
    </citation>
    <scope>NUCLEOTIDE SEQUENCE</scope>
</reference>
<organism evidence="2 3">
    <name type="scientific">Mytilus edulis</name>
    <name type="common">Blue mussel</name>
    <dbReference type="NCBI Taxonomy" id="6550"/>
    <lineage>
        <taxon>Eukaryota</taxon>
        <taxon>Metazoa</taxon>
        <taxon>Spiralia</taxon>
        <taxon>Lophotrochozoa</taxon>
        <taxon>Mollusca</taxon>
        <taxon>Bivalvia</taxon>
        <taxon>Autobranchia</taxon>
        <taxon>Pteriomorphia</taxon>
        <taxon>Mytilida</taxon>
        <taxon>Mytiloidea</taxon>
        <taxon>Mytilidae</taxon>
        <taxon>Mytilinae</taxon>
        <taxon>Mytilus</taxon>
    </lineage>
</organism>
<protein>
    <recommendedName>
        <fullName evidence="1">VWFA domain-containing protein</fullName>
    </recommendedName>
</protein>
<dbReference type="InterPro" id="IPR002035">
    <property type="entry name" value="VWF_A"/>
</dbReference>
<dbReference type="InterPro" id="IPR050525">
    <property type="entry name" value="ECM_Assembly_Org"/>
</dbReference>
<feature type="domain" description="VWFA" evidence="1">
    <location>
        <begin position="1"/>
        <end position="159"/>
    </location>
</feature>
<accession>A0A8S3QMK7</accession>
<evidence type="ECO:0000313" key="3">
    <source>
        <dbReference type="Proteomes" id="UP000683360"/>
    </source>
</evidence>
<dbReference type="CDD" id="cd01450">
    <property type="entry name" value="vWFA_subfamily_ECM"/>
    <property type="match status" value="1"/>
</dbReference>
<dbReference type="PANTHER" id="PTHR24020:SF87">
    <property type="entry name" value="COLLAGEN ALPHA-1(VI) CHAIN-LIKE"/>
    <property type="match status" value="1"/>
</dbReference>
<proteinExistence type="predicted"/>
<gene>
    <name evidence="2" type="ORF">MEDL_9852</name>
</gene>
<dbReference type="OrthoDB" id="6132182at2759"/>
<keyword evidence="3" id="KW-1185">Reference proteome</keyword>
<dbReference type="SUPFAM" id="SSF53300">
    <property type="entry name" value="vWA-like"/>
    <property type="match status" value="1"/>
</dbReference>
<dbReference type="Gene3D" id="3.40.50.410">
    <property type="entry name" value="von Willebrand factor, type A domain"/>
    <property type="match status" value="1"/>
</dbReference>
<dbReference type="AlphaFoldDB" id="A0A8S3QMK7"/>
<evidence type="ECO:0000313" key="2">
    <source>
        <dbReference type="EMBL" id="CAG2194881.1"/>
    </source>
</evidence>
<sequence length="262" mass="28915">MKEFMINIVKAFNPVGPNGAQFGALCFSRQPNIHFFLNQNETKSETIAAINDFSTAPNLNTAIGDALQVARNQFFLPKNGGGRNCSQCFVIVLTDGKSNAGEADSVTEANKLRNETNCIVYVVSVAVPDDAELLGIAGSPSNVFNVDSFALLNSTVNAVVQAVCNDSKCITAPVTTAPPVTPVKTLLQKLISLLNNKPKYGYRRYGSRRYQPKPVYVHKPVYIPRPVYIHIDDQYIDDQYIDDQYIDDQSIKSDQDINTDQE</sequence>
<dbReference type="Proteomes" id="UP000683360">
    <property type="component" value="Unassembled WGS sequence"/>
</dbReference>
<dbReference type="EMBL" id="CAJPWZ010000499">
    <property type="protein sequence ID" value="CAG2194881.1"/>
    <property type="molecule type" value="Genomic_DNA"/>
</dbReference>
<dbReference type="InterPro" id="IPR036465">
    <property type="entry name" value="vWFA_dom_sf"/>
</dbReference>
<name>A0A8S3QMK7_MYTED</name>
<dbReference type="PANTHER" id="PTHR24020">
    <property type="entry name" value="COLLAGEN ALPHA"/>
    <property type="match status" value="1"/>
</dbReference>
<evidence type="ECO:0000259" key="1">
    <source>
        <dbReference type="PROSITE" id="PS50234"/>
    </source>
</evidence>